<reference evidence="2" key="1">
    <citation type="submission" date="2022-04" db="EMBL/GenBank/DDBJ databases">
        <title>Complete genome of Methanoplanus endosymbiosus DSM 3599.</title>
        <authorList>
            <person name="Chen S.-C."/>
            <person name="You Y.-T."/>
            <person name="Zhou Y.-Z."/>
            <person name="Lai M.-C."/>
        </authorList>
    </citation>
    <scope>NUCLEOTIDE SEQUENCE</scope>
    <source>
        <strain evidence="2">DSM 3599</strain>
    </source>
</reference>
<evidence type="ECO:0000313" key="3">
    <source>
        <dbReference type="Proteomes" id="UP001060368"/>
    </source>
</evidence>
<dbReference type="InterPro" id="IPR025420">
    <property type="entry name" value="DUF4143"/>
</dbReference>
<accession>A0A9E7TL75</accession>
<proteinExistence type="predicted"/>
<dbReference type="AlphaFoldDB" id="A0A9E7TL75"/>
<evidence type="ECO:0000259" key="1">
    <source>
        <dbReference type="Pfam" id="PF13635"/>
    </source>
</evidence>
<protein>
    <submittedName>
        <fullName evidence="2">DUF4143 domain-containing protein</fullName>
    </submittedName>
</protein>
<organism evidence="2 3">
    <name type="scientific">Methanoplanus endosymbiosus</name>
    <dbReference type="NCBI Taxonomy" id="33865"/>
    <lineage>
        <taxon>Archaea</taxon>
        <taxon>Methanobacteriati</taxon>
        <taxon>Methanobacteriota</taxon>
        <taxon>Stenosarchaea group</taxon>
        <taxon>Methanomicrobia</taxon>
        <taxon>Methanomicrobiales</taxon>
        <taxon>Methanomicrobiaceae</taxon>
        <taxon>Methanoplanus</taxon>
    </lineage>
</organism>
<dbReference type="Pfam" id="PF13635">
    <property type="entry name" value="DUF4143"/>
    <property type="match status" value="1"/>
</dbReference>
<name>A0A9E7TL75_9EURY</name>
<gene>
    <name evidence="2" type="ORF">L6E24_05255</name>
</gene>
<dbReference type="RefSeq" id="WP_257743662.1">
    <property type="nucleotide sequence ID" value="NZ_CP096115.1"/>
</dbReference>
<keyword evidence="3" id="KW-1185">Reference proteome</keyword>
<dbReference type="KEGG" id="mend:L6E24_05255"/>
<dbReference type="EMBL" id="CP096115">
    <property type="protein sequence ID" value="UUX93524.1"/>
    <property type="molecule type" value="Genomic_DNA"/>
</dbReference>
<feature type="domain" description="DUF4143" evidence="1">
    <location>
        <begin position="1"/>
        <end position="77"/>
    </location>
</feature>
<sequence length="146" mass="16405">MADVGLLRSLSDFPAAGLLSATPVVSDMRGAMAENSALTELLSGDSHNPYFWKSGGNAEIDFIFQDELNIIPVEVKSEINTRSGSLAEYRKRFHPEISLRTSLKNISVSESNGEKIFDIPLYLLWNLDQYLRLKQSEMKHKQNSNQ</sequence>
<dbReference type="GeneID" id="74307082"/>
<dbReference type="Proteomes" id="UP001060368">
    <property type="component" value="Chromosome"/>
</dbReference>
<evidence type="ECO:0000313" key="2">
    <source>
        <dbReference type="EMBL" id="UUX93524.1"/>
    </source>
</evidence>